<evidence type="ECO:0000259" key="12">
    <source>
        <dbReference type="PROSITE" id="PS50928"/>
    </source>
</evidence>
<dbReference type="SUPFAM" id="SSF117074">
    <property type="entry name" value="Hypothetical protein PA1324"/>
    <property type="match status" value="1"/>
</dbReference>
<evidence type="ECO:0000256" key="1">
    <source>
        <dbReference type="ARBA" id="ARBA00004613"/>
    </source>
</evidence>
<dbReference type="EMBL" id="JAXAVU010000001">
    <property type="protein sequence ID" value="MDX8141383.1"/>
    <property type="molecule type" value="Genomic_DNA"/>
</dbReference>
<dbReference type="InterPro" id="IPR000515">
    <property type="entry name" value="MetI-like"/>
</dbReference>
<name>A0ABU4UPG6_9PSEU</name>
<dbReference type="InterPro" id="IPR033764">
    <property type="entry name" value="Sdr_B"/>
</dbReference>
<evidence type="ECO:0000313" key="13">
    <source>
        <dbReference type="EMBL" id="MDX8141383.1"/>
    </source>
</evidence>
<dbReference type="InterPro" id="IPR035906">
    <property type="entry name" value="MetI-like_sf"/>
</dbReference>
<keyword evidence="6 10" id="KW-0812">Transmembrane</keyword>
<keyword evidence="5" id="KW-0964">Secreted</keyword>
<evidence type="ECO:0000256" key="5">
    <source>
        <dbReference type="ARBA" id="ARBA00022525"/>
    </source>
</evidence>
<evidence type="ECO:0000256" key="4">
    <source>
        <dbReference type="ARBA" id="ARBA00022475"/>
    </source>
</evidence>
<evidence type="ECO:0000256" key="9">
    <source>
        <dbReference type="ARBA" id="ARBA00023136"/>
    </source>
</evidence>
<comment type="caution">
    <text evidence="13">The sequence shown here is derived from an EMBL/GenBank/DDBJ whole genome shotgun (WGS) entry which is preliminary data.</text>
</comment>
<evidence type="ECO:0000313" key="14">
    <source>
        <dbReference type="Proteomes" id="UP001285352"/>
    </source>
</evidence>
<reference evidence="13 14" key="1">
    <citation type="submission" date="2023-11" db="EMBL/GenBank/DDBJ databases">
        <title>Lentzea sokolovensis, sp. nov., Lentzea kristufkii, sp. nov., and Lentzea miocenensis, sp. nov., rare actinobacteria from Sokolov Coal Basin, Miocene lacustrine sediment, Czech Republic.</title>
        <authorList>
            <person name="Lara A."/>
            <person name="Kotroba L."/>
            <person name="Nouioui I."/>
            <person name="Neumann-Schaal M."/>
            <person name="Mast Y."/>
            <person name="Chronakova A."/>
        </authorList>
    </citation>
    <scope>NUCLEOTIDE SEQUENCE [LARGE SCALE GENOMIC DNA]</scope>
    <source>
        <strain evidence="13 14">BCCO 10_0061</strain>
    </source>
</reference>
<dbReference type="SUPFAM" id="SSF160964">
    <property type="entry name" value="MalF N-terminal region-like"/>
    <property type="match status" value="1"/>
</dbReference>
<proteinExistence type="inferred from homology"/>
<comment type="subcellular location">
    <subcellularLocation>
        <location evidence="2 10">Cell membrane</location>
        <topology evidence="2 10">Multi-pass membrane protein</topology>
    </subcellularLocation>
    <subcellularLocation>
        <location evidence="1">Secreted</location>
    </subcellularLocation>
</comment>
<keyword evidence="4" id="KW-1003">Cell membrane</keyword>
<dbReference type="PANTHER" id="PTHR43227:SF8">
    <property type="entry name" value="DIACETYLCHITOBIOSE UPTAKE SYSTEM PERMEASE PROTEIN DASB"/>
    <property type="match status" value="1"/>
</dbReference>
<dbReference type="CDD" id="cd06261">
    <property type="entry name" value="TM_PBP2"/>
    <property type="match status" value="1"/>
</dbReference>
<feature type="domain" description="ABC transmembrane type-1" evidence="12">
    <location>
        <begin position="82"/>
        <end position="435"/>
    </location>
</feature>
<feature type="transmembrane region" description="Helical" evidence="10">
    <location>
        <begin position="357"/>
        <end position="378"/>
    </location>
</feature>
<feature type="transmembrane region" description="Helical" evidence="10">
    <location>
        <begin position="86"/>
        <end position="106"/>
    </location>
</feature>
<dbReference type="Proteomes" id="UP001285352">
    <property type="component" value="Unassembled WGS sequence"/>
</dbReference>
<dbReference type="PROSITE" id="PS50928">
    <property type="entry name" value="ABC_TM1"/>
    <property type="match status" value="1"/>
</dbReference>
<comment type="similarity">
    <text evidence="10">Belongs to the binding-protein-dependent transport system permease family.</text>
</comment>
<evidence type="ECO:0000256" key="7">
    <source>
        <dbReference type="ARBA" id="ARBA00022729"/>
    </source>
</evidence>
<feature type="transmembrane region" description="Helical" evidence="10">
    <location>
        <begin position="416"/>
        <end position="436"/>
    </location>
</feature>
<keyword evidence="3 10" id="KW-0813">Transport</keyword>
<dbReference type="InterPro" id="IPR050809">
    <property type="entry name" value="UgpAE/MalFG_permease"/>
</dbReference>
<keyword evidence="8 10" id="KW-1133">Transmembrane helix</keyword>
<dbReference type="InterPro" id="IPR013783">
    <property type="entry name" value="Ig-like_fold"/>
</dbReference>
<keyword evidence="7" id="KW-0732">Signal</keyword>
<evidence type="ECO:0000256" key="8">
    <source>
        <dbReference type="ARBA" id="ARBA00022989"/>
    </source>
</evidence>
<organism evidence="13 14">
    <name type="scientific">Lentzea sokolovensis</name>
    <dbReference type="NCBI Taxonomy" id="3095429"/>
    <lineage>
        <taxon>Bacteria</taxon>
        <taxon>Bacillati</taxon>
        <taxon>Actinomycetota</taxon>
        <taxon>Actinomycetes</taxon>
        <taxon>Pseudonocardiales</taxon>
        <taxon>Pseudonocardiaceae</taxon>
        <taxon>Lentzea</taxon>
    </lineage>
</organism>
<feature type="transmembrane region" description="Helical" evidence="10">
    <location>
        <begin position="118"/>
        <end position="139"/>
    </location>
</feature>
<evidence type="ECO:0000256" key="2">
    <source>
        <dbReference type="ARBA" id="ARBA00004651"/>
    </source>
</evidence>
<keyword evidence="9 10" id="KW-0472">Membrane</keyword>
<feature type="transmembrane region" description="Helical" evidence="10">
    <location>
        <begin position="31"/>
        <end position="52"/>
    </location>
</feature>
<gene>
    <name evidence="13" type="ORF">SK854_04610</name>
</gene>
<protein>
    <submittedName>
        <fullName evidence="13">ABC transporter permease subunit</fullName>
    </submittedName>
</protein>
<sequence>MTTTAKHASRRVRRVRPDPTPGRSPRHAIPFLLPGLLLLGALVVYPLLYSLVRSFFDRSGDEFVGLGNYVDLFTDQRTLTAFKNNVIWVVVAPAAVTGLGLVLAVLTERIRWATAFRLVLFMPMAISLFASGIIFRLVYEEDPDQGIVNAVAVGVHDVFASASQYPGARPRESAPITATADGFATTASSYRPGDVLAIPMVGFAPQEVPGNAAGVMSPAPEAGELRGVVWLDVSAGGLAARTDAGERGLPGITVEAVADGKVVAHTTTGADGVFTFPDLADRDYVVRLSPEDFALPFRGLTWLGPSLITPVIISSWIWIMTGFAITFIAAGLSAIPRDTLEAARVDGATEWQVFKKVTVPLLTPVLLVVFVTLVINVLKIFELVFVIAPGSVQEEANVLALQMWQVSFGSGGDQGAGSALAVVLFLLVAPAMLFNIRRFRREQT</sequence>
<dbReference type="RefSeq" id="WP_319973682.1">
    <property type="nucleotide sequence ID" value="NZ_JAXAVU010000001.1"/>
</dbReference>
<dbReference type="PANTHER" id="PTHR43227">
    <property type="entry name" value="BLL4140 PROTEIN"/>
    <property type="match status" value="1"/>
</dbReference>
<evidence type="ECO:0000256" key="10">
    <source>
        <dbReference type="RuleBase" id="RU363032"/>
    </source>
</evidence>
<dbReference type="Gene3D" id="2.60.40.10">
    <property type="entry name" value="Immunoglobulins"/>
    <property type="match status" value="1"/>
</dbReference>
<feature type="region of interest" description="Disordered" evidence="11">
    <location>
        <begin position="1"/>
        <end position="23"/>
    </location>
</feature>
<evidence type="ECO:0000256" key="11">
    <source>
        <dbReference type="SAM" id="MobiDB-lite"/>
    </source>
</evidence>
<dbReference type="Gene3D" id="1.10.3720.10">
    <property type="entry name" value="MetI-like"/>
    <property type="match status" value="2"/>
</dbReference>
<dbReference type="Pfam" id="PF17210">
    <property type="entry name" value="SdrD_B"/>
    <property type="match status" value="1"/>
</dbReference>
<accession>A0ABU4UPG6</accession>
<evidence type="ECO:0000256" key="3">
    <source>
        <dbReference type="ARBA" id="ARBA00022448"/>
    </source>
</evidence>
<dbReference type="Pfam" id="PF00528">
    <property type="entry name" value="BPD_transp_1"/>
    <property type="match status" value="1"/>
</dbReference>
<dbReference type="SUPFAM" id="SSF161098">
    <property type="entry name" value="MetI-like"/>
    <property type="match status" value="1"/>
</dbReference>
<feature type="transmembrane region" description="Helical" evidence="10">
    <location>
        <begin position="316"/>
        <end position="336"/>
    </location>
</feature>
<keyword evidence="14" id="KW-1185">Reference proteome</keyword>
<evidence type="ECO:0000256" key="6">
    <source>
        <dbReference type="ARBA" id="ARBA00022692"/>
    </source>
</evidence>